<sequence length="256" mass="28645">MASKFLSVFIDNALGDNEELLPAFIAGKAGLKEALRLCQNFRIAGIGSLLMSGTSARLHECLHASARAFVHFASSVPEGQNLTSRAEPFFDAVACGDTEAARELARLSPRACDRNREYEEDFLFVRFLMDHFFLGLDAREGKALLKRYEEVLESSEDSRLAVCQALLVADEARFDEGLSRMMEAREVRFRKLREKESAAEEVLATEGYVSVEGLALVRLAVSKGLHPLEDHLFIPSVAREQVALRFRPDSWTHFFA</sequence>
<keyword evidence="2" id="KW-1185">Reference proteome</keyword>
<dbReference type="AlphaFoldDB" id="A0A3A8IU39"/>
<dbReference type="EMBL" id="RAVZ01000120">
    <property type="protein sequence ID" value="RKG86096.1"/>
    <property type="molecule type" value="Genomic_DNA"/>
</dbReference>
<dbReference type="Pfam" id="PF15575">
    <property type="entry name" value="Imm49"/>
    <property type="match status" value="1"/>
</dbReference>
<proteinExistence type="predicted"/>
<comment type="caution">
    <text evidence="1">The sequence shown here is derived from an EMBL/GenBank/DDBJ whole genome shotgun (WGS) entry which is preliminary data.</text>
</comment>
<dbReference type="InterPro" id="IPR029074">
    <property type="entry name" value="Imm49"/>
</dbReference>
<evidence type="ECO:0000313" key="1">
    <source>
        <dbReference type="EMBL" id="RKG86096.1"/>
    </source>
</evidence>
<dbReference type="Proteomes" id="UP000268094">
    <property type="component" value="Unassembled WGS sequence"/>
</dbReference>
<reference evidence="2" key="1">
    <citation type="submission" date="2018-09" db="EMBL/GenBank/DDBJ databases">
        <authorList>
            <person name="Livingstone P.G."/>
            <person name="Whitworth D.E."/>
        </authorList>
    </citation>
    <scope>NUCLEOTIDE SEQUENCE [LARGE SCALE GENOMIC DNA]</scope>
    <source>
        <strain evidence="2">CA054A</strain>
    </source>
</reference>
<dbReference type="RefSeq" id="WP_120541983.1">
    <property type="nucleotide sequence ID" value="NZ_RAVZ01000120.1"/>
</dbReference>
<protein>
    <submittedName>
        <fullName evidence="1">Uncharacterized protein</fullName>
    </submittedName>
</protein>
<dbReference type="OrthoDB" id="5510620at2"/>
<organism evidence="1 2">
    <name type="scientific">Corallococcus terminator</name>
    <dbReference type="NCBI Taxonomy" id="2316733"/>
    <lineage>
        <taxon>Bacteria</taxon>
        <taxon>Pseudomonadati</taxon>
        <taxon>Myxococcota</taxon>
        <taxon>Myxococcia</taxon>
        <taxon>Myxococcales</taxon>
        <taxon>Cystobacterineae</taxon>
        <taxon>Myxococcaceae</taxon>
        <taxon>Corallococcus</taxon>
    </lineage>
</organism>
<accession>A0A3A8IU39</accession>
<evidence type="ECO:0000313" key="2">
    <source>
        <dbReference type="Proteomes" id="UP000268094"/>
    </source>
</evidence>
<name>A0A3A8IU39_9BACT</name>
<gene>
    <name evidence="1" type="ORF">D7V88_18585</name>
</gene>